<dbReference type="Pfam" id="PF13925">
    <property type="entry name" value="Katanin_con80"/>
    <property type="match status" value="1"/>
</dbReference>
<feature type="compositionally biased region" description="Basic and acidic residues" evidence="9">
    <location>
        <begin position="312"/>
        <end position="330"/>
    </location>
</feature>
<dbReference type="InterPro" id="IPR026962">
    <property type="entry name" value="KTNB1"/>
</dbReference>
<evidence type="ECO:0000259" key="10">
    <source>
        <dbReference type="Pfam" id="PF12894"/>
    </source>
</evidence>
<feature type="repeat" description="WD" evidence="8">
    <location>
        <begin position="105"/>
        <end position="147"/>
    </location>
</feature>
<dbReference type="HAMAP" id="MF_03022">
    <property type="entry name" value="Katanin_p80_B1"/>
    <property type="match status" value="1"/>
</dbReference>
<evidence type="ECO:0000256" key="6">
    <source>
        <dbReference type="ARBA" id="ARBA00023212"/>
    </source>
</evidence>
<dbReference type="EMBL" id="FN648774">
    <property type="protein sequence ID" value="CBN74909.1"/>
    <property type="molecule type" value="Genomic_DNA"/>
</dbReference>
<evidence type="ECO:0000256" key="3">
    <source>
        <dbReference type="ARBA" id="ARBA00022574"/>
    </source>
</evidence>
<reference evidence="12 13" key="1">
    <citation type="journal article" date="2010" name="Nature">
        <title>The Ectocarpus genome and the independent evolution of multicellularity in brown algae.</title>
        <authorList>
            <person name="Cock J.M."/>
            <person name="Sterck L."/>
            <person name="Rouze P."/>
            <person name="Scornet D."/>
            <person name="Allen A.E."/>
            <person name="Amoutzias G."/>
            <person name="Anthouard V."/>
            <person name="Artiguenave F."/>
            <person name="Aury J.M."/>
            <person name="Badger J.H."/>
            <person name="Beszteri B."/>
            <person name="Billiau K."/>
            <person name="Bonnet E."/>
            <person name="Bothwell J.H."/>
            <person name="Bowler C."/>
            <person name="Boyen C."/>
            <person name="Brownlee C."/>
            <person name="Carrano C.J."/>
            <person name="Charrier B."/>
            <person name="Cho G.Y."/>
            <person name="Coelho S.M."/>
            <person name="Collen J."/>
            <person name="Corre E."/>
            <person name="Da Silva C."/>
            <person name="Delage L."/>
            <person name="Delaroque N."/>
            <person name="Dittami S.M."/>
            <person name="Doulbeau S."/>
            <person name="Elias M."/>
            <person name="Farnham G."/>
            <person name="Gachon C.M."/>
            <person name="Gschloessl B."/>
            <person name="Heesch S."/>
            <person name="Jabbari K."/>
            <person name="Jubin C."/>
            <person name="Kawai H."/>
            <person name="Kimura K."/>
            <person name="Kloareg B."/>
            <person name="Kupper F.C."/>
            <person name="Lang D."/>
            <person name="Le Bail A."/>
            <person name="Leblanc C."/>
            <person name="Lerouge P."/>
            <person name="Lohr M."/>
            <person name="Lopez P.J."/>
            <person name="Martens C."/>
            <person name="Maumus F."/>
            <person name="Michel G."/>
            <person name="Miranda-Saavedra D."/>
            <person name="Morales J."/>
            <person name="Moreau H."/>
            <person name="Motomura T."/>
            <person name="Nagasato C."/>
            <person name="Napoli C.A."/>
            <person name="Nelson D.R."/>
            <person name="Nyvall-Collen P."/>
            <person name="Peters A.F."/>
            <person name="Pommier C."/>
            <person name="Potin P."/>
            <person name="Poulain J."/>
            <person name="Quesneville H."/>
            <person name="Read B."/>
            <person name="Rensing S.A."/>
            <person name="Ritter A."/>
            <person name="Rousvoal S."/>
            <person name="Samanta M."/>
            <person name="Samson G."/>
            <person name="Schroeder D.C."/>
            <person name="Segurens B."/>
            <person name="Strittmatter M."/>
            <person name="Tonon T."/>
            <person name="Tregear J.W."/>
            <person name="Valentin K."/>
            <person name="von Dassow P."/>
            <person name="Yamagishi T."/>
            <person name="Van de Peer Y."/>
            <person name="Wincker P."/>
        </authorList>
    </citation>
    <scope>NUCLEOTIDE SEQUENCE [LARGE SCALE GENOMIC DNA]</scope>
    <source>
        <strain evidence="13">Ec32 / CCAP1310/4</strain>
    </source>
</reference>
<evidence type="ECO:0000313" key="12">
    <source>
        <dbReference type="EMBL" id="CBN74909.1"/>
    </source>
</evidence>
<dbReference type="Pfam" id="PF12894">
    <property type="entry name" value="ANAPC4_WD40"/>
    <property type="match status" value="1"/>
</dbReference>
<feature type="compositionally biased region" description="Low complexity" evidence="9">
    <location>
        <begin position="694"/>
        <end position="703"/>
    </location>
</feature>
<organism evidence="12 13">
    <name type="scientific">Ectocarpus siliculosus</name>
    <name type="common">Brown alga</name>
    <name type="synonym">Conferva siliculosa</name>
    <dbReference type="NCBI Taxonomy" id="2880"/>
    <lineage>
        <taxon>Eukaryota</taxon>
        <taxon>Sar</taxon>
        <taxon>Stramenopiles</taxon>
        <taxon>Ochrophyta</taxon>
        <taxon>PX clade</taxon>
        <taxon>Phaeophyceae</taxon>
        <taxon>Ectocarpales</taxon>
        <taxon>Ectocarpaceae</taxon>
        <taxon>Ectocarpus</taxon>
    </lineage>
</organism>
<dbReference type="GO" id="GO:0007019">
    <property type="term" value="P:microtubule depolymerization"/>
    <property type="evidence" value="ECO:0007669"/>
    <property type="project" value="TreeGrafter"/>
</dbReference>
<keyword evidence="4 7" id="KW-0493">Microtubule</keyword>
<keyword evidence="13" id="KW-1185">Reference proteome</keyword>
<feature type="compositionally biased region" description="Basic and acidic residues" evidence="9">
    <location>
        <begin position="549"/>
        <end position="560"/>
    </location>
</feature>
<dbReference type="Pfam" id="PF00400">
    <property type="entry name" value="WD40"/>
    <property type="match status" value="2"/>
</dbReference>
<dbReference type="SMART" id="SM00320">
    <property type="entry name" value="WD40"/>
    <property type="match status" value="6"/>
</dbReference>
<feature type="repeat" description="WD" evidence="8">
    <location>
        <begin position="190"/>
        <end position="224"/>
    </location>
</feature>
<dbReference type="PANTHER" id="PTHR19845:SF0">
    <property type="entry name" value="KATANIN P80 WD40 REPEAT-CONTAINING SUBUNIT B1"/>
    <property type="match status" value="1"/>
</dbReference>
<feature type="region of interest" description="Disordered" evidence="9">
    <location>
        <begin position="293"/>
        <end position="343"/>
    </location>
</feature>
<dbReference type="Gene3D" id="2.130.10.10">
    <property type="entry name" value="YVTN repeat-like/Quinoprotein amine dehydrogenase"/>
    <property type="match status" value="2"/>
</dbReference>
<dbReference type="GO" id="GO:0005737">
    <property type="term" value="C:cytoplasm"/>
    <property type="evidence" value="ECO:0007669"/>
    <property type="project" value="UniProtKB-UniRule"/>
</dbReference>
<evidence type="ECO:0000256" key="8">
    <source>
        <dbReference type="PROSITE-ProRule" id="PRU00221"/>
    </source>
</evidence>
<evidence type="ECO:0000256" key="1">
    <source>
        <dbReference type="ARBA" id="ARBA00004245"/>
    </source>
</evidence>
<accession>D8LQ17</accession>
<sequence length="972" mass="101233">MIQPGPSSLGSFAAFKAHEFVAHAGKTNCVAVGPRSGQVLATGGDDKRVNVWRIGRASSIWSLTGNSSAIESLRFDPTEEFLVSGSAGGAVKLFDLSAGKMTRHFRGHMSNVTVIDCGSFDRRFVTTGSMDCQVKLWNVETKECAMAFKGHNAEVTDVQFSPDGHILASAAADGQVKLWDLRAGKPMHTFQACSGAVRAIRFNPQEFLLAVATSDRTVKLYDIEFMELFCPTAPDTCPTRAITFDPDGQKMYCASPSGLRRWSWDNDTASARLEAMGDVPWGKVGAGALHYNADGQQQSRPSRGNTFPASRDGQRSHSRDSKPTMEKEASGGDDGSSGGGCAGNAGNAGMPAFQVLGRQVVLLPTAAEEKVRSSSPLGGPAATPAANPSGVTVGGPSSAVGGRLQNRHAARAEAVAATVAAVASAKAATDDAVASVAGSIRHRSVGTSISDTLVIADGGTADQADDRAGGREHRPAAWSEPAPGKDDGGNYGRDSGRGVAAALGVVAAGDRHRLGGERRAAGGAGGDDDECKWHKRVAGAFAGVEGTADDEKGVERRGDSGGDGSGGKNRGKRTADEKEARREEDGTDRAANAGVSSGVTPRFTVNPWPKDSRVEAGGRIRTEVPGGGQDSPPLLGSPEPAPAAASNPARSKNEPPSFPSSSRRSPDRPQPREKTHAVVTRSSAVGFPITTADGSSSGGESNSPPAPSGGLPPEARRAGGVSAVAAAAAAAAAASGSEPEGLSVADIFGGGGGGDCGGGGGGGDELGMTRPRTATRRWDRPGPPGDDEVIAKTLLSRATATSTLSNRLTHLRMLRYGWADGDVSGTISKLTRLERSATVADDSPRTVVADFLWVVPLDGTRVTLDHCLELMPLLEGLWKLDAGSCVAAATRCLESIVRRFGGFIRDTLAAPVAAGRVDLAREDRIARCREAHRAFIRGYHHLERSEGEFYEDRRIAAVAERLRPLFESYFMS</sequence>
<dbReference type="GO" id="GO:0051013">
    <property type="term" value="P:microtubule severing"/>
    <property type="evidence" value="ECO:0007669"/>
    <property type="project" value="UniProtKB-UniRule"/>
</dbReference>
<dbReference type="InterPro" id="IPR001680">
    <property type="entry name" value="WD40_rpt"/>
</dbReference>
<feature type="region of interest" description="Disordered" evidence="9">
    <location>
        <begin position="371"/>
        <end position="405"/>
    </location>
</feature>
<feature type="compositionally biased region" description="Gly residues" evidence="9">
    <location>
        <begin position="332"/>
        <end position="343"/>
    </location>
</feature>
<comment type="similarity">
    <text evidence="7">Belongs to the WD repeat KATNB1 family.</text>
</comment>
<dbReference type="Proteomes" id="UP000002630">
    <property type="component" value="Linkage Group LG10"/>
</dbReference>
<feature type="region of interest" description="Disordered" evidence="9">
    <location>
        <begin position="460"/>
        <end position="495"/>
    </location>
</feature>
<keyword evidence="5" id="KW-0677">Repeat</keyword>
<evidence type="ECO:0000256" key="9">
    <source>
        <dbReference type="SAM" id="MobiDB-lite"/>
    </source>
</evidence>
<protein>
    <recommendedName>
        <fullName evidence="7">Katanin p80 WD40 repeat-containing subunit B1 homolog</fullName>
    </recommendedName>
</protein>
<dbReference type="eggNOG" id="KOG0267">
    <property type="taxonomic scope" value="Eukaryota"/>
</dbReference>
<feature type="repeat" description="WD" evidence="8">
    <location>
        <begin position="148"/>
        <end position="189"/>
    </location>
</feature>
<dbReference type="PROSITE" id="PS50294">
    <property type="entry name" value="WD_REPEATS_REGION"/>
    <property type="match status" value="3"/>
</dbReference>
<feature type="compositionally biased region" description="Polar residues" evidence="9">
    <location>
        <begin position="294"/>
        <end position="308"/>
    </location>
</feature>
<dbReference type="InterPro" id="IPR024977">
    <property type="entry name" value="Apc4-like_WD40_dom"/>
</dbReference>
<evidence type="ECO:0000256" key="2">
    <source>
        <dbReference type="ARBA" id="ARBA00022490"/>
    </source>
</evidence>
<evidence type="ECO:0000256" key="7">
    <source>
        <dbReference type="HAMAP-Rule" id="MF_03022"/>
    </source>
</evidence>
<name>D8LQ17_ECTSI</name>
<evidence type="ECO:0000256" key="5">
    <source>
        <dbReference type="ARBA" id="ARBA00022737"/>
    </source>
</evidence>
<keyword evidence="3 8" id="KW-0853">WD repeat</keyword>
<feature type="compositionally biased region" description="Basic and acidic residues" evidence="9">
    <location>
        <begin position="664"/>
        <end position="676"/>
    </location>
</feature>
<dbReference type="PANTHER" id="PTHR19845">
    <property type="entry name" value="KATANIN P80 SUBUNIT"/>
    <property type="match status" value="1"/>
</dbReference>
<feature type="domain" description="Anaphase-promoting complex subunit 4-like WD40" evidence="10">
    <location>
        <begin position="39"/>
        <end position="115"/>
    </location>
</feature>
<dbReference type="InterPro" id="IPR036322">
    <property type="entry name" value="WD40_repeat_dom_sf"/>
</dbReference>
<dbReference type="CDD" id="cd00200">
    <property type="entry name" value="WD40"/>
    <property type="match status" value="1"/>
</dbReference>
<feature type="region of interest" description="Disordered" evidence="9">
    <location>
        <begin position="755"/>
        <end position="786"/>
    </location>
</feature>
<feature type="repeat" description="WD" evidence="8">
    <location>
        <begin position="20"/>
        <end position="62"/>
    </location>
</feature>
<dbReference type="GO" id="GO:0008017">
    <property type="term" value="F:microtubule binding"/>
    <property type="evidence" value="ECO:0007669"/>
    <property type="project" value="UniProtKB-UniRule"/>
</dbReference>
<dbReference type="GO" id="GO:0008352">
    <property type="term" value="C:katanin complex"/>
    <property type="evidence" value="ECO:0007669"/>
    <property type="project" value="InterPro"/>
</dbReference>
<dbReference type="OrthoDB" id="10251605at2759"/>
<proteinExistence type="inferred from homology"/>
<feature type="compositionally biased region" description="Basic and acidic residues" evidence="9">
    <location>
        <begin position="464"/>
        <end position="475"/>
    </location>
</feature>
<evidence type="ECO:0000256" key="4">
    <source>
        <dbReference type="ARBA" id="ARBA00022701"/>
    </source>
</evidence>
<feature type="compositionally biased region" description="Basic and acidic residues" evidence="9">
    <location>
        <begin position="610"/>
        <end position="622"/>
    </location>
</feature>
<dbReference type="PRINTS" id="PR00320">
    <property type="entry name" value="GPROTEINBRPT"/>
</dbReference>
<dbReference type="STRING" id="2880.D8LQ17"/>
<gene>
    <name evidence="12" type="primary">KAT</name>
    <name evidence="12" type="ORF">Esi_0056_0112</name>
</gene>
<feature type="compositionally biased region" description="Low complexity" evidence="9">
    <location>
        <begin position="631"/>
        <end position="650"/>
    </location>
</feature>
<dbReference type="OMA" id="ASERMAC"/>
<dbReference type="InParanoid" id="D8LQ17"/>
<feature type="compositionally biased region" description="Gly residues" evidence="9">
    <location>
        <begin position="755"/>
        <end position="765"/>
    </location>
</feature>
<dbReference type="AlphaFoldDB" id="D8LQ17"/>
<feature type="domain" description="Katanin p80 subunit C-terminal" evidence="11">
    <location>
        <begin position="798"/>
        <end position="935"/>
    </location>
</feature>
<dbReference type="PROSITE" id="PS00678">
    <property type="entry name" value="WD_REPEATS_1"/>
    <property type="match status" value="2"/>
</dbReference>
<dbReference type="FunFam" id="2.130.10.10:FF:000462">
    <property type="entry name" value="Katanin p80 WD40 repeat-containing subunit B1"/>
    <property type="match status" value="1"/>
</dbReference>
<dbReference type="InterPro" id="IPR019775">
    <property type="entry name" value="WD40_repeat_CS"/>
</dbReference>
<dbReference type="PROSITE" id="PS50082">
    <property type="entry name" value="WD_REPEATS_2"/>
    <property type="match status" value="5"/>
</dbReference>
<dbReference type="GO" id="GO:0005874">
    <property type="term" value="C:microtubule"/>
    <property type="evidence" value="ECO:0007669"/>
    <property type="project" value="UniProtKB-KW"/>
</dbReference>
<comment type="function">
    <text evidence="7">May participate in a complex which severs microtubules in an ATP-dependent manner. Microtubule severing may promote rapid reorganization of cellular microtubule arrays.</text>
</comment>
<feature type="region of interest" description="Disordered" evidence="9">
    <location>
        <begin position="544"/>
        <end position="716"/>
    </location>
</feature>
<dbReference type="InterPro" id="IPR028021">
    <property type="entry name" value="Katanin_C-terminal"/>
</dbReference>
<evidence type="ECO:0000259" key="11">
    <source>
        <dbReference type="Pfam" id="PF13925"/>
    </source>
</evidence>
<dbReference type="EMBL" id="FN649735">
    <property type="protein sequence ID" value="CBN74909.1"/>
    <property type="molecule type" value="Genomic_DNA"/>
</dbReference>
<dbReference type="InterPro" id="IPR020472">
    <property type="entry name" value="WD40_PAC1"/>
</dbReference>
<keyword evidence="2 7" id="KW-0963">Cytoplasm</keyword>
<comment type="subcellular location">
    <subcellularLocation>
        <location evidence="1 7">Cytoplasm</location>
        <location evidence="1 7">Cytoskeleton</location>
    </subcellularLocation>
</comment>
<feature type="repeat" description="WD" evidence="8">
    <location>
        <begin position="63"/>
        <end position="104"/>
    </location>
</feature>
<keyword evidence="6 7" id="KW-0206">Cytoskeleton</keyword>
<feature type="compositionally biased region" description="Basic and acidic residues" evidence="9">
    <location>
        <begin position="573"/>
        <end position="588"/>
    </location>
</feature>
<dbReference type="SUPFAM" id="SSF50978">
    <property type="entry name" value="WD40 repeat-like"/>
    <property type="match status" value="1"/>
</dbReference>
<evidence type="ECO:0000313" key="13">
    <source>
        <dbReference type="Proteomes" id="UP000002630"/>
    </source>
</evidence>
<dbReference type="InterPro" id="IPR015943">
    <property type="entry name" value="WD40/YVTN_repeat-like_dom_sf"/>
</dbReference>